<organism evidence="1 2">
    <name type="scientific">Rangifer tarandus platyrhynchus</name>
    <name type="common">Svalbard reindeer</name>
    <dbReference type="NCBI Taxonomy" id="3082113"/>
    <lineage>
        <taxon>Eukaryota</taxon>
        <taxon>Metazoa</taxon>
        <taxon>Chordata</taxon>
        <taxon>Craniata</taxon>
        <taxon>Vertebrata</taxon>
        <taxon>Euteleostomi</taxon>
        <taxon>Mammalia</taxon>
        <taxon>Eutheria</taxon>
        <taxon>Laurasiatheria</taxon>
        <taxon>Artiodactyla</taxon>
        <taxon>Ruminantia</taxon>
        <taxon>Pecora</taxon>
        <taxon>Cervidae</taxon>
        <taxon>Odocoileinae</taxon>
        <taxon>Rangifer</taxon>
    </lineage>
</organism>
<accession>A0AC59YY28</accession>
<sequence length="122" mass="13324">MALSEQGESAVCQGCSYRLGGPDWGILFCSDGCFITSSLPQPHSSLLSAGPCASLGERRNPPLRPRTVESCLVRHYWEARALSCPYQSQGESVWLEDWNLNAIASDFVTFLLGRVNPPLPVP</sequence>
<protein>
    <submittedName>
        <fullName evidence="1">Uncharacterized protein</fullName>
    </submittedName>
</protein>
<proteinExistence type="predicted"/>
<gene>
    <name evidence="1" type="ORF">MRATA1EN22A_LOCUS11614</name>
</gene>
<dbReference type="EMBL" id="OX596105">
    <property type="protein sequence ID" value="CAN0072592.1"/>
    <property type="molecule type" value="Genomic_DNA"/>
</dbReference>
<dbReference type="Proteomes" id="UP001162501">
    <property type="component" value="Chromosome 21"/>
</dbReference>
<reference evidence="1" key="1">
    <citation type="submission" date="2023-05" db="EMBL/GenBank/DDBJ databases">
        <authorList>
            <consortium name="ELIXIR-Norway"/>
        </authorList>
    </citation>
    <scope>NUCLEOTIDE SEQUENCE</scope>
</reference>
<name>A0AC59YY28_RANTA</name>
<evidence type="ECO:0000313" key="1">
    <source>
        <dbReference type="EMBL" id="CAN0072592.1"/>
    </source>
</evidence>
<reference evidence="1" key="2">
    <citation type="submission" date="2025-03" db="EMBL/GenBank/DDBJ databases">
        <authorList>
            <consortium name="ELIXIR-Norway"/>
            <consortium name="Elixir Norway"/>
        </authorList>
    </citation>
    <scope>NUCLEOTIDE SEQUENCE</scope>
</reference>
<evidence type="ECO:0000313" key="2">
    <source>
        <dbReference type="Proteomes" id="UP001162501"/>
    </source>
</evidence>